<keyword evidence="2" id="KW-1185">Reference proteome</keyword>
<evidence type="ECO:0000313" key="3">
    <source>
        <dbReference type="RefSeq" id="XP_022318260.1"/>
    </source>
</evidence>
<feature type="signal peptide" evidence="1">
    <location>
        <begin position="1"/>
        <end position="18"/>
    </location>
</feature>
<organism evidence="2 3">
    <name type="scientific">Crassostrea virginica</name>
    <name type="common">Eastern oyster</name>
    <dbReference type="NCBI Taxonomy" id="6565"/>
    <lineage>
        <taxon>Eukaryota</taxon>
        <taxon>Metazoa</taxon>
        <taxon>Spiralia</taxon>
        <taxon>Lophotrochozoa</taxon>
        <taxon>Mollusca</taxon>
        <taxon>Bivalvia</taxon>
        <taxon>Autobranchia</taxon>
        <taxon>Pteriomorphia</taxon>
        <taxon>Ostreida</taxon>
        <taxon>Ostreoidea</taxon>
        <taxon>Ostreidae</taxon>
        <taxon>Crassostrea</taxon>
    </lineage>
</organism>
<keyword evidence="1" id="KW-0732">Signal</keyword>
<sequence>MKMQITFLVLCFLALTNAYSYKRRKNCVKRPMPFPPTNHYYRPQFPLPRPMPYPRWPQWNIPAPTPVDMKYFEFTGQPLTDNGGQNLPLFPQPQPPIDTKPIIPDISGPVIVNPVDPVIDDSGPLRGDLAPGRDIGPPPKIGKPCNAMSNNCAMGEVCMYVDQSVGNNFLCPSASAISCTCQPGCRHGDLFISLGNTVTVDQCGTTCSCLSLYGAVSCEKKTC</sequence>
<dbReference type="RefSeq" id="XP_022318260.1">
    <property type="nucleotide sequence ID" value="XM_022462552.1"/>
</dbReference>
<dbReference type="AlphaFoldDB" id="A0A8B8CR94"/>
<evidence type="ECO:0000256" key="1">
    <source>
        <dbReference type="SAM" id="SignalP"/>
    </source>
</evidence>
<accession>A0A8B8CR94</accession>
<dbReference type="KEGG" id="cvn:111121325"/>
<name>A0A8B8CR94_CRAVI</name>
<evidence type="ECO:0000313" key="2">
    <source>
        <dbReference type="Proteomes" id="UP000694844"/>
    </source>
</evidence>
<gene>
    <name evidence="3" type="primary">LOC111121325</name>
</gene>
<reference evidence="3" key="1">
    <citation type="submission" date="2025-08" db="UniProtKB">
        <authorList>
            <consortium name="RefSeq"/>
        </authorList>
    </citation>
    <scope>IDENTIFICATION</scope>
    <source>
        <tissue evidence="3">Whole sample</tissue>
    </source>
</reference>
<dbReference type="Proteomes" id="UP000694844">
    <property type="component" value="Chromosome 2"/>
</dbReference>
<dbReference type="GeneID" id="111121325"/>
<dbReference type="OrthoDB" id="6127120at2759"/>
<protein>
    <submittedName>
        <fullName evidence="3">Uncharacterized protein LOC111121325 isoform X1</fullName>
    </submittedName>
</protein>
<proteinExistence type="predicted"/>
<feature type="chain" id="PRO_5034966722" evidence="1">
    <location>
        <begin position="19"/>
        <end position="223"/>
    </location>
</feature>